<proteinExistence type="predicted"/>
<feature type="transmembrane region" description="Helical" evidence="1">
    <location>
        <begin position="131"/>
        <end position="152"/>
    </location>
</feature>
<keyword evidence="3" id="KW-1185">Reference proteome</keyword>
<dbReference type="PANTHER" id="PTHR34989">
    <property type="entry name" value="PROTEIN HDED"/>
    <property type="match status" value="1"/>
</dbReference>
<dbReference type="InterPro" id="IPR005325">
    <property type="entry name" value="DUF308_memb"/>
</dbReference>
<evidence type="ECO:0000313" key="2">
    <source>
        <dbReference type="EMBL" id="MBF0597765.1"/>
    </source>
</evidence>
<name>A0A8J7FR32_9FLAO</name>
<feature type="transmembrane region" description="Helical" evidence="1">
    <location>
        <begin position="98"/>
        <end position="119"/>
    </location>
</feature>
<keyword evidence="1" id="KW-1133">Transmembrane helix</keyword>
<gene>
    <name evidence="2" type="ORF">IM532_09955</name>
</gene>
<feature type="transmembrane region" description="Helical" evidence="1">
    <location>
        <begin position="158"/>
        <end position="178"/>
    </location>
</feature>
<keyword evidence="1" id="KW-0812">Transmembrane</keyword>
<sequence length="184" mass="21522">MQTSIFEKQEKLISYRFAPLFIGITLILSGILTLINLFNSIETLLLFYSISLLIIGGYEAYYTYKNKNLFYNWNWNISIGIITFLIGLIILIEPFLDIFFITFYISLFFIFRAVTIFSFSFELFSKYSKSTYFVFLAGIILFVLGTLLLLGSHSIINYFNLLIGISFLITGLYNYYYYTSLKEK</sequence>
<organism evidence="2 3">
    <name type="scientific">Faecalibacter rhinopitheci</name>
    <dbReference type="NCBI Taxonomy" id="2779678"/>
    <lineage>
        <taxon>Bacteria</taxon>
        <taxon>Pseudomonadati</taxon>
        <taxon>Bacteroidota</taxon>
        <taxon>Flavobacteriia</taxon>
        <taxon>Flavobacteriales</taxon>
        <taxon>Weeksellaceae</taxon>
        <taxon>Faecalibacter</taxon>
    </lineage>
</organism>
<dbReference type="Pfam" id="PF03729">
    <property type="entry name" value="DUF308"/>
    <property type="match status" value="2"/>
</dbReference>
<dbReference type="PANTHER" id="PTHR34989:SF1">
    <property type="entry name" value="PROTEIN HDED"/>
    <property type="match status" value="1"/>
</dbReference>
<feature type="transmembrane region" description="Helical" evidence="1">
    <location>
        <begin position="20"/>
        <end position="38"/>
    </location>
</feature>
<dbReference type="GO" id="GO:0005886">
    <property type="term" value="C:plasma membrane"/>
    <property type="evidence" value="ECO:0007669"/>
    <property type="project" value="TreeGrafter"/>
</dbReference>
<dbReference type="RefSeq" id="WP_194183309.1">
    <property type="nucleotide sequence ID" value="NZ_JADGIK010000006.1"/>
</dbReference>
<feature type="transmembrane region" description="Helical" evidence="1">
    <location>
        <begin position="44"/>
        <end position="61"/>
    </location>
</feature>
<dbReference type="AlphaFoldDB" id="A0A8J7FR32"/>
<evidence type="ECO:0000313" key="3">
    <source>
        <dbReference type="Proteomes" id="UP000608754"/>
    </source>
</evidence>
<evidence type="ECO:0000256" key="1">
    <source>
        <dbReference type="SAM" id="Phobius"/>
    </source>
</evidence>
<reference evidence="2" key="1">
    <citation type="submission" date="2020-10" db="EMBL/GenBank/DDBJ databases">
        <authorList>
            <person name="Lu T."/>
            <person name="Wang Q."/>
            <person name="Han X."/>
        </authorList>
    </citation>
    <scope>NUCLEOTIDE SEQUENCE</scope>
    <source>
        <strain evidence="2">WQ 117</strain>
    </source>
</reference>
<feature type="transmembrane region" description="Helical" evidence="1">
    <location>
        <begin position="73"/>
        <end position="92"/>
    </location>
</feature>
<accession>A0A8J7FR32</accession>
<protein>
    <submittedName>
        <fullName evidence="2">DUF308 domain-containing protein</fullName>
    </submittedName>
</protein>
<dbReference type="Proteomes" id="UP000608754">
    <property type="component" value="Unassembled WGS sequence"/>
</dbReference>
<dbReference type="InterPro" id="IPR052712">
    <property type="entry name" value="Acid_resist_chaperone_HdeD"/>
</dbReference>
<comment type="caution">
    <text evidence="2">The sequence shown here is derived from an EMBL/GenBank/DDBJ whole genome shotgun (WGS) entry which is preliminary data.</text>
</comment>
<dbReference type="EMBL" id="JADGIK010000006">
    <property type="protein sequence ID" value="MBF0597765.1"/>
    <property type="molecule type" value="Genomic_DNA"/>
</dbReference>
<keyword evidence="1" id="KW-0472">Membrane</keyword>